<dbReference type="EMBL" id="OBDY01000023">
    <property type="protein sequence ID" value="SNY62442.1"/>
    <property type="molecule type" value="Genomic_DNA"/>
</dbReference>
<evidence type="ECO:0000313" key="4">
    <source>
        <dbReference type="EMBL" id="SNY62442.1"/>
    </source>
</evidence>
<keyword evidence="1 2" id="KW-0238">DNA-binding</keyword>
<evidence type="ECO:0000256" key="1">
    <source>
        <dbReference type="ARBA" id="ARBA00023125"/>
    </source>
</evidence>
<dbReference type="Gene3D" id="1.10.357.10">
    <property type="entry name" value="Tetracycline Repressor, domain 2"/>
    <property type="match status" value="1"/>
</dbReference>
<dbReference type="PROSITE" id="PS50977">
    <property type="entry name" value="HTH_TETR_2"/>
    <property type="match status" value="1"/>
</dbReference>
<evidence type="ECO:0000256" key="2">
    <source>
        <dbReference type="PROSITE-ProRule" id="PRU00335"/>
    </source>
</evidence>
<name>A0A285JQ39_9ACTN</name>
<accession>A0A285JQ39</accession>
<protein>
    <submittedName>
        <fullName evidence="4">DNA-binding transcriptional regulator, AcrR family</fullName>
    </submittedName>
</protein>
<feature type="DNA-binding region" description="H-T-H motif" evidence="2">
    <location>
        <begin position="17"/>
        <end position="36"/>
    </location>
</feature>
<proteinExistence type="predicted"/>
<reference evidence="4 5" key="1">
    <citation type="submission" date="2017-09" db="EMBL/GenBank/DDBJ databases">
        <authorList>
            <person name="Ehlers B."/>
            <person name="Leendertz F.H."/>
        </authorList>
    </citation>
    <scope>NUCLEOTIDE SEQUENCE [LARGE SCALE GENOMIC DNA]</scope>
    <source>
        <strain evidence="4 5">CGMCC 4.6857</strain>
    </source>
</reference>
<evidence type="ECO:0000259" key="3">
    <source>
        <dbReference type="PROSITE" id="PS50977"/>
    </source>
</evidence>
<dbReference type="PANTHER" id="PTHR43479">
    <property type="entry name" value="ACREF/ENVCD OPERON REPRESSOR-RELATED"/>
    <property type="match status" value="1"/>
</dbReference>
<gene>
    <name evidence="4" type="ORF">SAMN05421748_123151</name>
</gene>
<sequence>MASAVHLFGTRDYDDVTVTDVCSRAKVSKRYFYEHFRDREDLVIKVQRERNEWLLREVAAAAPPSPAGLADVFRPALRTLVGLLRDNPETAHVIYINAPRMETRRRGVLHEDAHFVGLMLRPLMTPKDQVAYDRTLLALVAGVSEVIIDWLTHGMPGDPDQLADHLTTIAVALAGSL</sequence>
<dbReference type="InterPro" id="IPR001647">
    <property type="entry name" value="HTH_TetR"/>
</dbReference>
<keyword evidence="5" id="KW-1185">Reference proteome</keyword>
<dbReference type="InterPro" id="IPR050624">
    <property type="entry name" value="HTH-type_Tx_Regulator"/>
</dbReference>
<organism evidence="4 5">
    <name type="scientific">Paractinoplanes atraurantiacus</name>
    <dbReference type="NCBI Taxonomy" id="1036182"/>
    <lineage>
        <taxon>Bacteria</taxon>
        <taxon>Bacillati</taxon>
        <taxon>Actinomycetota</taxon>
        <taxon>Actinomycetes</taxon>
        <taxon>Micromonosporales</taxon>
        <taxon>Micromonosporaceae</taxon>
        <taxon>Paractinoplanes</taxon>
    </lineage>
</organism>
<dbReference type="Proteomes" id="UP000219612">
    <property type="component" value="Unassembled WGS sequence"/>
</dbReference>
<dbReference type="AlphaFoldDB" id="A0A285JQ39"/>
<dbReference type="Pfam" id="PF00440">
    <property type="entry name" value="TetR_N"/>
    <property type="match status" value="1"/>
</dbReference>
<dbReference type="SUPFAM" id="SSF46689">
    <property type="entry name" value="Homeodomain-like"/>
    <property type="match status" value="1"/>
</dbReference>
<feature type="domain" description="HTH tetR-type" evidence="3">
    <location>
        <begin position="1"/>
        <end position="54"/>
    </location>
</feature>
<dbReference type="PANTHER" id="PTHR43479:SF11">
    <property type="entry name" value="ACREF_ENVCD OPERON REPRESSOR-RELATED"/>
    <property type="match status" value="1"/>
</dbReference>
<dbReference type="GO" id="GO:0003677">
    <property type="term" value="F:DNA binding"/>
    <property type="evidence" value="ECO:0007669"/>
    <property type="project" value="UniProtKB-UniRule"/>
</dbReference>
<evidence type="ECO:0000313" key="5">
    <source>
        <dbReference type="Proteomes" id="UP000219612"/>
    </source>
</evidence>
<dbReference type="InterPro" id="IPR009057">
    <property type="entry name" value="Homeodomain-like_sf"/>
</dbReference>